<sequence>MNTSVSMPPELREEVDETCQSHGYRDRSEFISEALESFREEKQPEVEAAPV</sequence>
<proteinExistence type="predicted"/>
<dbReference type="CDD" id="cd22231">
    <property type="entry name" value="RHH_NikR_HicB-like"/>
    <property type="match status" value="1"/>
</dbReference>
<dbReference type="InterPro" id="IPR013321">
    <property type="entry name" value="Arc_rbn_hlx_hlx"/>
</dbReference>
<dbReference type="InterPro" id="IPR002145">
    <property type="entry name" value="CopG"/>
</dbReference>
<dbReference type="SUPFAM" id="SSF47598">
    <property type="entry name" value="Ribbon-helix-helix"/>
    <property type="match status" value="1"/>
</dbReference>
<gene>
    <name evidence="3" type="ORF">GOC74_02140</name>
</gene>
<name>A0A847UCD1_9EURY</name>
<dbReference type="Proteomes" id="UP000608662">
    <property type="component" value="Unassembled WGS sequence"/>
</dbReference>
<organism evidence="3 4">
    <name type="scientific">Halomicrobium mukohataei</name>
    <dbReference type="NCBI Taxonomy" id="57705"/>
    <lineage>
        <taxon>Archaea</taxon>
        <taxon>Methanobacteriati</taxon>
        <taxon>Methanobacteriota</taxon>
        <taxon>Stenosarchaea group</taxon>
        <taxon>Halobacteria</taxon>
        <taxon>Halobacteriales</taxon>
        <taxon>Haloarculaceae</taxon>
        <taxon>Halomicrobium</taxon>
    </lineage>
</organism>
<evidence type="ECO:0000313" key="4">
    <source>
        <dbReference type="Proteomes" id="UP000608662"/>
    </source>
</evidence>
<dbReference type="Pfam" id="PF01402">
    <property type="entry name" value="RHH_1"/>
    <property type="match status" value="1"/>
</dbReference>
<feature type="domain" description="Ribbon-helix-helix protein CopG" evidence="2">
    <location>
        <begin position="1"/>
        <end position="41"/>
    </location>
</feature>
<reference evidence="3" key="1">
    <citation type="submission" date="2019-12" db="EMBL/GenBank/DDBJ databases">
        <title>Whole-genome sequence of Halomicrobium mukohataei pws1.</title>
        <authorList>
            <person name="Verma D.K."/>
            <person name="Gopal K."/>
            <person name="Prasad E.S."/>
        </authorList>
    </citation>
    <scope>NUCLEOTIDE SEQUENCE</scope>
    <source>
        <strain evidence="3">Pws1</strain>
    </source>
</reference>
<accession>A0A847UCD1</accession>
<comment type="caution">
    <text evidence="3">The sequence shown here is derived from an EMBL/GenBank/DDBJ whole genome shotgun (WGS) entry which is preliminary data.</text>
</comment>
<dbReference type="Gene3D" id="1.10.1220.10">
    <property type="entry name" value="Met repressor-like"/>
    <property type="match status" value="1"/>
</dbReference>
<dbReference type="GO" id="GO:0006355">
    <property type="term" value="P:regulation of DNA-templated transcription"/>
    <property type="evidence" value="ECO:0007669"/>
    <property type="project" value="InterPro"/>
</dbReference>
<dbReference type="InterPro" id="IPR010985">
    <property type="entry name" value="Ribbon_hlx_hlx"/>
</dbReference>
<evidence type="ECO:0000259" key="2">
    <source>
        <dbReference type="Pfam" id="PF01402"/>
    </source>
</evidence>
<dbReference type="AlphaFoldDB" id="A0A847UCD1"/>
<dbReference type="EMBL" id="WOYG01000001">
    <property type="protein sequence ID" value="NLV08738.1"/>
    <property type="molecule type" value="Genomic_DNA"/>
</dbReference>
<evidence type="ECO:0000256" key="1">
    <source>
        <dbReference type="SAM" id="MobiDB-lite"/>
    </source>
</evidence>
<protein>
    <submittedName>
        <fullName evidence="3">Ribbon-helix-helix protein, CopG family</fullName>
    </submittedName>
</protein>
<feature type="region of interest" description="Disordered" evidence="1">
    <location>
        <begin position="1"/>
        <end position="26"/>
    </location>
</feature>
<evidence type="ECO:0000313" key="3">
    <source>
        <dbReference type="EMBL" id="NLV08738.1"/>
    </source>
</evidence>